<dbReference type="InterPro" id="IPR039424">
    <property type="entry name" value="SBP_5"/>
</dbReference>
<evidence type="ECO:0000313" key="5">
    <source>
        <dbReference type="EMBL" id="GAH39621.1"/>
    </source>
</evidence>
<sequence>MKLDSVQKSRARVAASLAGAATILLAVTACTGGGGGSTSSTPVAGGTLVYASGDAEPTCLDPHVGGNYPQALLSSQYIEELTALEDGRPVPALAESWKTSSDGTTLTFRLRDD</sequence>
<organism evidence="5">
    <name type="scientific">marine sediment metagenome</name>
    <dbReference type="NCBI Taxonomy" id="412755"/>
    <lineage>
        <taxon>unclassified sequences</taxon>
        <taxon>metagenomes</taxon>
        <taxon>ecological metagenomes</taxon>
    </lineage>
</organism>
<reference evidence="5" key="1">
    <citation type="journal article" date="2014" name="Front. Microbiol.">
        <title>High frequency of phylogenetically diverse reductive dehalogenase-homologous genes in deep subseafloor sedimentary metagenomes.</title>
        <authorList>
            <person name="Kawai M."/>
            <person name="Futagami T."/>
            <person name="Toyoda A."/>
            <person name="Takaki Y."/>
            <person name="Nishi S."/>
            <person name="Hori S."/>
            <person name="Arai W."/>
            <person name="Tsubouchi T."/>
            <person name="Morono Y."/>
            <person name="Uchiyama I."/>
            <person name="Ito T."/>
            <person name="Fujiyama A."/>
            <person name="Inagaki F."/>
            <person name="Takami H."/>
        </authorList>
    </citation>
    <scope>NUCLEOTIDE SEQUENCE</scope>
    <source>
        <strain evidence="5">Expedition CK06-06</strain>
    </source>
</reference>
<name>X1F1X2_9ZZZZ</name>
<keyword evidence="4" id="KW-0732">Signal</keyword>
<comment type="subcellular location">
    <subcellularLocation>
        <location evidence="1">Cell envelope</location>
    </subcellularLocation>
</comment>
<dbReference type="PANTHER" id="PTHR30290:SF10">
    <property type="entry name" value="PERIPLASMIC OLIGOPEPTIDE-BINDING PROTEIN-RELATED"/>
    <property type="match status" value="1"/>
</dbReference>
<dbReference type="AlphaFoldDB" id="X1F1X2"/>
<dbReference type="GO" id="GO:0015833">
    <property type="term" value="P:peptide transport"/>
    <property type="evidence" value="ECO:0007669"/>
    <property type="project" value="TreeGrafter"/>
</dbReference>
<comment type="caution">
    <text evidence="5">The sequence shown here is derived from an EMBL/GenBank/DDBJ whole genome shotgun (WGS) entry which is preliminary data.</text>
</comment>
<accession>X1F1X2</accession>
<dbReference type="GO" id="GO:0030313">
    <property type="term" value="C:cell envelope"/>
    <property type="evidence" value="ECO:0007669"/>
    <property type="project" value="UniProtKB-SubCell"/>
</dbReference>
<evidence type="ECO:0008006" key="6">
    <source>
        <dbReference type="Google" id="ProtNLM"/>
    </source>
</evidence>
<evidence type="ECO:0000256" key="4">
    <source>
        <dbReference type="ARBA" id="ARBA00022729"/>
    </source>
</evidence>
<protein>
    <recommendedName>
        <fullName evidence="6">Solute-binding protein family 5 domain-containing protein</fullName>
    </recommendedName>
</protein>
<keyword evidence="3" id="KW-0813">Transport</keyword>
<dbReference type="GO" id="GO:1904680">
    <property type="term" value="F:peptide transmembrane transporter activity"/>
    <property type="evidence" value="ECO:0007669"/>
    <property type="project" value="TreeGrafter"/>
</dbReference>
<dbReference type="SUPFAM" id="SSF53850">
    <property type="entry name" value="Periplasmic binding protein-like II"/>
    <property type="match status" value="1"/>
</dbReference>
<evidence type="ECO:0000256" key="3">
    <source>
        <dbReference type="ARBA" id="ARBA00022448"/>
    </source>
</evidence>
<comment type="similarity">
    <text evidence="2">Belongs to the bacterial solute-binding protein 5 family.</text>
</comment>
<feature type="non-terminal residue" evidence="5">
    <location>
        <position position="113"/>
    </location>
</feature>
<dbReference type="EMBL" id="BARU01015043">
    <property type="protein sequence ID" value="GAH39621.1"/>
    <property type="molecule type" value="Genomic_DNA"/>
</dbReference>
<evidence type="ECO:0000256" key="2">
    <source>
        <dbReference type="ARBA" id="ARBA00005695"/>
    </source>
</evidence>
<dbReference type="Gene3D" id="3.40.190.10">
    <property type="entry name" value="Periplasmic binding protein-like II"/>
    <property type="match status" value="1"/>
</dbReference>
<dbReference type="PANTHER" id="PTHR30290">
    <property type="entry name" value="PERIPLASMIC BINDING COMPONENT OF ABC TRANSPORTER"/>
    <property type="match status" value="1"/>
</dbReference>
<proteinExistence type="inferred from homology"/>
<evidence type="ECO:0000256" key="1">
    <source>
        <dbReference type="ARBA" id="ARBA00004196"/>
    </source>
</evidence>
<dbReference type="PROSITE" id="PS51257">
    <property type="entry name" value="PROKAR_LIPOPROTEIN"/>
    <property type="match status" value="1"/>
</dbReference>
<gene>
    <name evidence="5" type="ORF">S03H2_26147</name>
</gene>